<keyword evidence="5" id="KW-0408">Iron</keyword>
<feature type="transmembrane region" description="Helical" evidence="6">
    <location>
        <begin position="21"/>
        <end position="41"/>
    </location>
</feature>
<evidence type="ECO:0000256" key="2">
    <source>
        <dbReference type="ARBA" id="ARBA00022617"/>
    </source>
</evidence>
<dbReference type="AlphaFoldDB" id="A0AA48LZN8"/>
<evidence type="ECO:0000256" key="5">
    <source>
        <dbReference type="ARBA" id="ARBA00023004"/>
    </source>
</evidence>
<dbReference type="PANTHER" id="PTHR33751">
    <property type="entry name" value="CBB3-TYPE CYTOCHROME C OXIDASE SUBUNIT FIXP"/>
    <property type="match status" value="1"/>
</dbReference>
<protein>
    <recommendedName>
        <fullName evidence="7">Cytochrome c domain-containing protein</fullName>
    </recommendedName>
</protein>
<evidence type="ECO:0000259" key="7">
    <source>
        <dbReference type="PROSITE" id="PS51007"/>
    </source>
</evidence>
<dbReference type="InterPro" id="IPR009056">
    <property type="entry name" value="Cyt_c-like_dom"/>
</dbReference>
<keyword evidence="4" id="KW-0249">Electron transport</keyword>
<dbReference type="GO" id="GO:0046872">
    <property type="term" value="F:metal ion binding"/>
    <property type="evidence" value="ECO:0007669"/>
    <property type="project" value="UniProtKB-KW"/>
</dbReference>
<keyword evidence="1" id="KW-0813">Transport</keyword>
<dbReference type="SUPFAM" id="SSF46626">
    <property type="entry name" value="Cytochrome c"/>
    <property type="match status" value="1"/>
</dbReference>
<reference evidence="8" key="1">
    <citation type="submission" date="2023-07" db="EMBL/GenBank/DDBJ databases">
        <authorList>
            <person name="Pelsma A.J. K."/>
        </authorList>
    </citation>
    <scope>NUCLEOTIDE SEQUENCE</scope>
</reference>
<feature type="domain" description="Cytochrome c" evidence="7">
    <location>
        <begin position="29"/>
        <end position="121"/>
    </location>
</feature>
<evidence type="ECO:0000256" key="3">
    <source>
        <dbReference type="ARBA" id="ARBA00022723"/>
    </source>
</evidence>
<keyword evidence="3" id="KW-0479">Metal-binding</keyword>
<gene>
    <name evidence="8" type="ORF">AMST5_02242</name>
</gene>
<keyword evidence="6" id="KW-1133">Transmembrane helix</keyword>
<dbReference type="InterPro" id="IPR050597">
    <property type="entry name" value="Cytochrome_c_Oxidase_Subunit"/>
</dbReference>
<dbReference type="PANTHER" id="PTHR33751:SF9">
    <property type="entry name" value="CYTOCHROME C4"/>
    <property type="match status" value="1"/>
</dbReference>
<dbReference type="GO" id="GO:0009055">
    <property type="term" value="F:electron transfer activity"/>
    <property type="evidence" value="ECO:0007669"/>
    <property type="project" value="InterPro"/>
</dbReference>
<dbReference type="InterPro" id="IPR036909">
    <property type="entry name" value="Cyt_c-like_dom_sf"/>
</dbReference>
<evidence type="ECO:0000256" key="1">
    <source>
        <dbReference type="ARBA" id="ARBA00022448"/>
    </source>
</evidence>
<proteinExistence type="predicted"/>
<sequence length="122" mass="13764">MIKSDKNDRSSKNNFNRQSKILASITRFSLILITPLVFALATSPVRAQSGALAECAACHGEDGIGKDVEIPNLAGQHEVYLYRQLQHFKSGKRTHKEMRYESRQLSDADMQALAHYYAQLPR</sequence>
<dbReference type="EMBL" id="OY288114">
    <property type="protein sequence ID" value="CAJ0870577.1"/>
    <property type="molecule type" value="Genomic_DNA"/>
</dbReference>
<organism evidence="8">
    <name type="scientific">freshwater sediment metagenome</name>
    <dbReference type="NCBI Taxonomy" id="556182"/>
    <lineage>
        <taxon>unclassified sequences</taxon>
        <taxon>metagenomes</taxon>
        <taxon>ecological metagenomes</taxon>
    </lineage>
</organism>
<keyword evidence="6" id="KW-0472">Membrane</keyword>
<evidence type="ECO:0000256" key="6">
    <source>
        <dbReference type="SAM" id="Phobius"/>
    </source>
</evidence>
<dbReference type="GO" id="GO:0020037">
    <property type="term" value="F:heme binding"/>
    <property type="evidence" value="ECO:0007669"/>
    <property type="project" value="InterPro"/>
</dbReference>
<evidence type="ECO:0000313" key="8">
    <source>
        <dbReference type="EMBL" id="CAJ0870577.1"/>
    </source>
</evidence>
<accession>A0AA48LZN8</accession>
<dbReference type="Gene3D" id="1.10.760.10">
    <property type="entry name" value="Cytochrome c-like domain"/>
    <property type="match status" value="1"/>
</dbReference>
<dbReference type="Pfam" id="PF00034">
    <property type="entry name" value="Cytochrom_C"/>
    <property type="match status" value="1"/>
</dbReference>
<keyword evidence="2" id="KW-0349">Heme</keyword>
<keyword evidence="6" id="KW-0812">Transmembrane</keyword>
<evidence type="ECO:0000256" key="4">
    <source>
        <dbReference type="ARBA" id="ARBA00022982"/>
    </source>
</evidence>
<name>A0AA48LZN8_9ZZZZ</name>
<dbReference type="PROSITE" id="PS51007">
    <property type="entry name" value="CYTC"/>
    <property type="match status" value="1"/>
</dbReference>